<feature type="region of interest" description="Disordered" evidence="1">
    <location>
        <begin position="39"/>
        <end position="73"/>
    </location>
</feature>
<organism evidence="3 4">
    <name type="scientific">Byssothecium circinans</name>
    <dbReference type="NCBI Taxonomy" id="147558"/>
    <lineage>
        <taxon>Eukaryota</taxon>
        <taxon>Fungi</taxon>
        <taxon>Dikarya</taxon>
        <taxon>Ascomycota</taxon>
        <taxon>Pezizomycotina</taxon>
        <taxon>Dothideomycetes</taxon>
        <taxon>Pleosporomycetidae</taxon>
        <taxon>Pleosporales</taxon>
        <taxon>Massarineae</taxon>
        <taxon>Massarinaceae</taxon>
        <taxon>Byssothecium</taxon>
    </lineage>
</organism>
<feature type="compositionally biased region" description="Polar residues" evidence="1">
    <location>
        <begin position="40"/>
        <end position="57"/>
    </location>
</feature>
<evidence type="ECO:0000256" key="1">
    <source>
        <dbReference type="SAM" id="MobiDB-lite"/>
    </source>
</evidence>
<accession>A0A6A5URL5</accession>
<dbReference type="Proteomes" id="UP000800035">
    <property type="component" value="Unassembled WGS sequence"/>
</dbReference>
<dbReference type="InterPro" id="IPR001810">
    <property type="entry name" value="F-box_dom"/>
</dbReference>
<keyword evidence="4" id="KW-1185">Reference proteome</keyword>
<feature type="compositionally biased region" description="Low complexity" evidence="1">
    <location>
        <begin position="123"/>
        <end position="134"/>
    </location>
</feature>
<dbReference type="InterPro" id="IPR036047">
    <property type="entry name" value="F-box-like_dom_sf"/>
</dbReference>
<dbReference type="AlphaFoldDB" id="A0A6A5URL5"/>
<dbReference type="OrthoDB" id="1470711at2759"/>
<gene>
    <name evidence="3" type="ORF">CC80DRAFT_498852</name>
</gene>
<evidence type="ECO:0000259" key="2">
    <source>
        <dbReference type="PROSITE" id="PS50181"/>
    </source>
</evidence>
<dbReference type="EMBL" id="ML976977">
    <property type="protein sequence ID" value="KAF1963727.1"/>
    <property type="molecule type" value="Genomic_DNA"/>
</dbReference>
<dbReference type="PROSITE" id="PS50181">
    <property type="entry name" value="FBOX"/>
    <property type="match status" value="1"/>
</dbReference>
<dbReference type="SUPFAM" id="SSF81383">
    <property type="entry name" value="F-box domain"/>
    <property type="match status" value="1"/>
</dbReference>
<evidence type="ECO:0000313" key="3">
    <source>
        <dbReference type="EMBL" id="KAF1963727.1"/>
    </source>
</evidence>
<feature type="region of interest" description="Disordered" evidence="1">
    <location>
        <begin position="111"/>
        <end position="171"/>
    </location>
</feature>
<proteinExistence type="predicted"/>
<sequence>MGLKSAKKSLKRTGNKLRCRFWSPKAAAEGSVSQIKVEEQSQISTGSQPVLNQTAHRASSARDGPTVGRAPEVGYFGAASAPLIDKVPGAPLPPQEPDNFYGVDAAGNLPGTAIATDSRPRVSAAQGQSAPSSSCRDGVPKRRSTPTSYNGLKAFLGPHAPTSPLLDGDETTTPETIVTETASTVTALKRTPTLPIANRPRYRGKLSTTPYGWDEPLAPLVRDGSKIWVSPSRSKLKHLPRGPGSPLNEAGTEAPPSKSERVKRVGSIDARMRGVRNGTPYNRSPLSVSENAPSDYEQASHYMADDAVEGSSDAQLPSTIHGGTSPLIKSPLLPTISPTQTPPRTTPEAFNHPLPRLNTAVASKPSLLSLPDEILLNIQDYVNPLDLYLNIRLVNHRFEAFAMDSLFNTVFECVPIEHQLMRFPFDERPSPHLYTFRHLDPTGEWVIMVPVPSPHHLRKRRKCGAEIDFDNCEFLKVYVTLEFRSPRDSILWCRAKADLARGDGCVAIKWREPLREFLGAVKRSNQRWDDEETGLLVGEEFEVLCFMGSLRLYATFFGLGLLVVKIILSSW</sequence>
<reference evidence="3" key="1">
    <citation type="journal article" date="2020" name="Stud. Mycol.">
        <title>101 Dothideomycetes genomes: a test case for predicting lifestyles and emergence of pathogens.</title>
        <authorList>
            <person name="Haridas S."/>
            <person name="Albert R."/>
            <person name="Binder M."/>
            <person name="Bloem J."/>
            <person name="Labutti K."/>
            <person name="Salamov A."/>
            <person name="Andreopoulos B."/>
            <person name="Baker S."/>
            <person name="Barry K."/>
            <person name="Bills G."/>
            <person name="Bluhm B."/>
            <person name="Cannon C."/>
            <person name="Castanera R."/>
            <person name="Culley D."/>
            <person name="Daum C."/>
            <person name="Ezra D."/>
            <person name="Gonzalez J."/>
            <person name="Henrissat B."/>
            <person name="Kuo A."/>
            <person name="Liang C."/>
            <person name="Lipzen A."/>
            <person name="Lutzoni F."/>
            <person name="Magnuson J."/>
            <person name="Mondo S."/>
            <person name="Nolan M."/>
            <person name="Ohm R."/>
            <person name="Pangilinan J."/>
            <person name="Park H.-J."/>
            <person name="Ramirez L."/>
            <person name="Alfaro M."/>
            <person name="Sun H."/>
            <person name="Tritt A."/>
            <person name="Yoshinaga Y."/>
            <person name="Zwiers L.-H."/>
            <person name="Turgeon B."/>
            <person name="Goodwin S."/>
            <person name="Spatafora J."/>
            <person name="Crous P."/>
            <person name="Grigoriev I."/>
        </authorList>
    </citation>
    <scope>NUCLEOTIDE SEQUENCE</scope>
    <source>
        <strain evidence="3">CBS 675.92</strain>
    </source>
</reference>
<feature type="region of interest" description="Disordered" evidence="1">
    <location>
        <begin position="232"/>
        <end position="264"/>
    </location>
</feature>
<feature type="domain" description="F-box" evidence="2">
    <location>
        <begin position="364"/>
        <end position="414"/>
    </location>
</feature>
<protein>
    <recommendedName>
        <fullName evidence="2">F-box domain-containing protein</fullName>
    </recommendedName>
</protein>
<evidence type="ECO:0000313" key="4">
    <source>
        <dbReference type="Proteomes" id="UP000800035"/>
    </source>
</evidence>
<name>A0A6A5URL5_9PLEO</name>